<keyword evidence="2 5" id="KW-0378">Hydrolase</keyword>
<comment type="caution">
    <text evidence="5">The sequence shown here is derived from an EMBL/GenBank/DDBJ whole genome shotgun (WGS) entry which is preliminary data.</text>
</comment>
<dbReference type="GO" id="GO:0016787">
    <property type="term" value="F:hydrolase activity"/>
    <property type="evidence" value="ECO:0007669"/>
    <property type="project" value="UniProtKB-KW"/>
</dbReference>
<dbReference type="EMBL" id="JAFCMP010000246">
    <property type="protein sequence ID" value="KAG5182357.1"/>
    <property type="molecule type" value="Genomic_DNA"/>
</dbReference>
<dbReference type="InterPro" id="IPR029058">
    <property type="entry name" value="AB_hydrolase_fold"/>
</dbReference>
<feature type="compositionally biased region" description="Gly residues" evidence="3">
    <location>
        <begin position="768"/>
        <end position="780"/>
    </location>
</feature>
<protein>
    <submittedName>
        <fullName evidence="5">Alpha/Beta hydrolase protein</fullName>
    </submittedName>
</protein>
<organism evidence="5 6">
    <name type="scientific">Tribonema minus</name>
    <dbReference type="NCBI Taxonomy" id="303371"/>
    <lineage>
        <taxon>Eukaryota</taxon>
        <taxon>Sar</taxon>
        <taxon>Stramenopiles</taxon>
        <taxon>Ochrophyta</taxon>
        <taxon>PX clade</taxon>
        <taxon>Xanthophyceae</taxon>
        <taxon>Tribonematales</taxon>
        <taxon>Tribonemataceae</taxon>
        <taxon>Tribonema</taxon>
    </lineage>
</organism>
<reference evidence="5" key="1">
    <citation type="submission" date="2021-02" db="EMBL/GenBank/DDBJ databases">
        <title>First Annotated Genome of the Yellow-green Alga Tribonema minus.</title>
        <authorList>
            <person name="Mahan K.M."/>
        </authorList>
    </citation>
    <scope>NUCLEOTIDE SEQUENCE</scope>
    <source>
        <strain evidence="5">UTEX B ZZ1240</strain>
    </source>
</reference>
<dbReference type="InterPro" id="IPR050309">
    <property type="entry name" value="Type-B_Carboxylest/Lipase"/>
</dbReference>
<evidence type="ECO:0000259" key="4">
    <source>
        <dbReference type="Pfam" id="PF00135"/>
    </source>
</evidence>
<dbReference type="Pfam" id="PF00135">
    <property type="entry name" value="COesterase"/>
    <property type="match status" value="1"/>
</dbReference>
<feature type="compositionally biased region" description="Pro residues" evidence="3">
    <location>
        <begin position="631"/>
        <end position="648"/>
    </location>
</feature>
<evidence type="ECO:0000256" key="2">
    <source>
        <dbReference type="ARBA" id="ARBA00022801"/>
    </source>
</evidence>
<dbReference type="InterPro" id="IPR019826">
    <property type="entry name" value="Carboxylesterase_B_AS"/>
</dbReference>
<comment type="similarity">
    <text evidence="1">Belongs to the type-B carboxylesterase/lipase family.</text>
</comment>
<feature type="region of interest" description="Disordered" evidence="3">
    <location>
        <begin position="830"/>
        <end position="849"/>
    </location>
</feature>
<dbReference type="PANTHER" id="PTHR11559">
    <property type="entry name" value="CARBOXYLESTERASE"/>
    <property type="match status" value="1"/>
</dbReference>
<feature type="region of interest" description="Disordered" evidence="3">
    <location>
        <begin position="619"/>
        <end position="650"/>
    </location>
</feature>
<feature type="domain" description="Carboxylesterase type B" evidence="4">
    <location>
        <begin position="10"/>
        <end position="558"/>
    </location>
</feature>
<proteinExistence type="inferred from homology"/>
<keyword evidence="6" id="KW-1185">Reference proteome</keyword>
<evidence type="ECO:0000256" key="3">
    <source>
        <dbReference type="SAM" id="MobiDB-lite"/>
    </source>
</evidence>
<dbReference type="AlphaFoldDB" id="A0A835YVC5"/>
<dbReference type="InterPro" id="IPR002018">
    <property type="entry name" value="CarbesteraseB"/>
</dbReference>
<evidence type="ECO:0000256" key="1">
    <source>
        <dbReference type="ARBA" id="ARBA00005964"/>
    </source>
</evidence>
<evidence type="ECO:0000313" key="6">
    <source>
        <dbReference type="Proteomes" id="UP000664859"/>
    </source>
</evidence>
<feature type="region of interest" description="Disordered" evidence="3">
    <location>
        <begin position="743"/>
        <end position="780"/>
    </location>
</feature>
<dbReference type="SUPFAM" id="SSF53474">
    <property type="entry name" value="alpha/beta-Hydrolases"/>
    <property type="match status" value="1"/>
</dbReference>
<dbReference type="Gene3D" id="3.40.50.1820">
    <property type="entry name" value="alpha/beta hydrolase"/>
    <property type="match status" value="1"/>
</dbReference>
<sequence>MLWRWRKQPVVVATGAGAVAGQVEYCAASGKYVAAFRGIPYAKPPIGQLRWCPPQPADSWEGVRTCVSYGPEAPQLGADFMRFFEHIVVGHGFGKLKTLALLKGVKYVRPHIAPPQSEDCLYINVRTPVDSLWDPEAAPPRRPLPVLVYIHGGDHHDGAGGSRPYYKPHNLCTIGGVVLVTFNYRLGLFGHFTHPELNEEDAAAGGAGVSGNYSILDQVAALKWVKANIAAFGGDPECVTICGTSAGGESVTYMMVSPLARGLFHRAIAQSPGTATNSLIHLKHPFACFKPSEENGAEFAERAVGAVPGQVARMREMDVAELQQLYLADATAEPQPRQLFYPVVDGVVLPKPPIEAFWAGEQAPVPFLIGFNWDEGSLCFPVTRDRTLLRDHLYPSPVRPVGKEVYGDDAEQLMKLYDPEGGWAKSSPCGLDRHKVTSSASGGRLYLLRAGSEHANGEHHHRAHAQMGVPVYCYTFHVKPPTPGQTVGAFHGAEVPFIFGGKPWFAGGGPKDVALSAAMVDYWAAFARAGNPNLTRRRRPDWPAFDPAARRRIVLDHEIEVRGVRAHACGGGVCVRVRALHDGASVRGAARGGASARVLAAPHLSEYQGLLANARMAHPSDHHLASASASPQPPVPSAPASPLIPPPATQCLPLDRHERFAIMHKHVRAWISEAQERRSSAPPPPLQNLKRCRSLGHMVPDPPAAPPSNLLAVPVAAAAAARDGSASSGGGADALLLPLKAHRRARDHSGGDTASESNSPSPCYAASEGGGGGGGGGGGAAWGRGADDEAAAAAAATAIDPRYAKAVVEACHADAAAEPLFAGAGAWQGAHAGGSKGGGGGSGGDEEAPVELDAVVTMMAA</sequence>
<dbReference type="Proteomes" id="UP000664859">
    <property type="component" value="Unassembled WGS sequence"/>
</dbReference>
<evidence type="ECO:0000313" key="5">
    <source>
        <dbReference type="EMBL" id="KAG5182357.1"/>
    </source>
</evidence>
<name>A0A835YVC5_9STRA</name>
<accession>A0A835YVC5</accession>
<feature type="compositionally biased region" description="Gly residues" evidence="3">
    <location>
        <begin position="831"/>
        <end position="843"/>
    </location>
</feature>
<dbReference type="OrthoDB" id="408631at2759"/>
<dbReference type="PROSITE" id="PS00122">
    <property type="entry name" value="CARBOXYLESTERASE_B_1"/>
    <property type="match status" value="1"/>
</dbReference>
<gene>
    <name evidence="5" type="ORF">JKP88DRAFT_318785</name>
</gene>
<feature type="compositionally biased region" description="Polar residues" evidence="3">
    <location>
        <begin position="752"/>
        <end position="761"/>
    </location>
</feature>